<protein>
    <submittedName>
        <fullName evidence="2">Uncharacterized protein</fullName>
    </submittedName>
</protein>
<reference evidence="2" key="2">
    <citation type="submission" date="2023-07" db="EMBL/GenBank/DDBJ databases">
        <authorList>
            <consortium name="Lawrence Berkeley National Laboratory"/>
            <person name="Haridas S."/>
            <person name="Hensen N."/>
            <person name="Bonometti L."/>
            <person name="Westerberg I."/>
            <person name="Brannstrom I.O."/>
            <person name="Guillou S."/>
            <person name="Cros-Aarteil S."/>
            <person name="Calhoun S."/>
            <person name="Kuo A."/>
            <person name="Mondo S."/>
            <person name="Pangilinan J."/>
            <person name="Riley R."/>
            <person name="LaButti K."/>
            <person name="Andreopoulos B."/>
            <person name="Lipzen A."/>
            <person name="Chen C."/>
            <person name="Yanf M."/>
            <person name="Daum C."/>
            <person name="Ng V."/>
            <person name="Clum A."/>
            <person name="Steindorff A."/>
            <person name="Ohm R."/>
            <person name="Martin F."/>
            <person name="Silar P."/>
            <person name="Natvig D."/>
            <person name="Lalanne C."/>
            <person name="Gautier V."/>
            <person name="Ament-velasquez S.L."/>
            <person name="Kruys A."/>
            <person name="Hutchinson M.I."/>
            <person name="Powell A.J."/>
            <person name="Barry K."/>
            <person name="Miller A.N."/>
            <person name="Grigoriev I.V."/>
            <person name="Debuchy R."/>
            <person name="Gladieux P."/>
            <person name="Thoren M.H."/>
            <person name="Johannesson H."/>
        </authorList>
    </citation>
    <scope>NUCLEOTIDE SEQUENCE</scope>
    <source>
        <strain evidence="2">FGSC 1904</strain>
    </source>
</reference>
<comment type="caution">
    <text evidence="2">The sequence shown here is derived from an EMBL/GenBank/DDBJ whole genome shotgun (WGS) entry which is preliminary data.</text>
</comment>
<organism evidence="2 3">
    <name type="scientific">Sordaria brevicollis</name>
    <dbReference type="NCBI Taxonomy" id="83679"/>
    <lineage>
        <taxon>Eukaryota</taxon>
        <taxon>Fungi</taxon>
        <taxon>Dikarya</taxon>
        <taxon>Ascomycota</taxon>
        <taxon>Pezizomycotina</taxon>
        <taxon>Sordariomycetes</taxon>
        <taxon>Sordariomycetidae</taxon>
        <taxon>Sordariales</taxon>
        <taxon>Sordariaceae</taxon>
        <taxon>Sordaria</taxon>
    </lineage>
</organism>
<accession>A0AAE0PC71</accession>
<dbReference type="Proteomes" id="UP001281003">
    <property type="component" value="Unassembled WGS sequence"/>
</dbReference>
<dbReference type="AlphaFoldDB" id="A0AAE0PC71"/>
<keyword evidence="3" id="KW-1185">Reference proteome</keyword>
<evidence type="ECO:0000256" key="1">
    <source>
        <dbReference type="SAM" id="Phobius"/>
    </source>
</evidence>
<keyword evidence="1" id="KW-1133">Transmembrane helix</keyword>
<sequence length="117" mass="13684">MDEHERRVGAYGWMDQKRPGVCPFCLFFCGNLLTFHFFVHKLHSHFDFHFFITVTTPEDIAFTHRTILLFVLTMLPSCMGACPFFQPLDIVGSLTRHVFFNLLFFLRTLCVYGQKGL</sequence>
<proteinExistence type="predicted"/>
<name>A0AAE0PC71_SORBR</name>
<keyword evidence="1" id="KW-0812">Transmembrane</keyword>
<reference evidence="2" key="1">
    <citation type="journal article" date="2023" name="Mol. Phylogenet. Evol.">
        <title>Genome-scale phylogeny and comparative genomics of the fungal order Sordariales.</title>
        <authorList>
            <person name="Hensen N."/>
            <person name="Bonometti L."/>
            <person name="Westerberg I."/>
            <person name="Brannstrom I.O."/>
            <person name="Guillou S."/>
            <person name="Cros-Aarteil S."/>
            <person name="Calhoun S."/>
            <person name="Haridas S."/>
            <person name="Kuo A."/>
            <person name="Mondo S."/>
            <person name="Pangilinan J."/>
            <person name="Riley R."/>
            <person name="LaButti K."/>
            <person name="Andreopoulos B."/>
            <person name="Lipzen A."/>
            <person name="Chen C."/>
            <person name="Yan M."/>
            <person name="Daum C."/>
            <person name="Ng V."/>
            <person name="Clum A."/>
            <person name="Steindorff A."/>
            <person name="Ohm R.A."/>
            <person name="Martin F."/>
            <person name="Silar P."/>
            <person name="Natvig D.O."/>
            <person name="Lalanne C."/>
            <person name="Gautier V."/>
            <person name="Ament-Velasquez S.L."/>
            <person name="Kruys A."/>
            <person name="Hutchinson M.I."/>
            <person name="Powell A.J."/>
            <person name="Barry K."/>
            <person name="Miller A.N."/>
            <person name="Grigoriev I.V."/>
            <person name="Debuchy R."/>
            <person name="Gladieux P."/>
            <person name="Hiltunen Thoren M."/>
            <person name="Johannesson H."/>
        </authorList>
    </citation>
    <scope>NUCLEOTIDE SEQUENCE</scope>
    <source>
        <strain evidence="2">FGSC 1904</strain>
    </source>
</reference>
<dbReference type="EMBL" id="JAUTDP010000008">
    <property type="protein sequence ID" value="KAK3397234.1"/>
    <property type="molecule type" value="Genomic_DNA"/>
</dbReference>
<feature type="transmembrane region" description="Helical" evidence="1">
    <location>
        <begin position="67"/>
        <end position="85"/>
    </location>
</feature>
<evidence type="ECO:0000313" key="2">
    <source>
        <dbReference type="EMBL" id="KAK3397234.1"/>
    </source>
</evidence>
<gene>
    <name evidence="2" type="ORF">B0T20DRAFT_252503</name>
</gene>
<evidence type="ECO:0000313" key="3">
    <source>
        <dbReference type="Proteomes" id="UP001281003"/>
    </source>
</evidence>
<feature type="transmembrane region" description="Helical" evidence="1">
    <location>
        <begin position="21"/>
        <end position="39"/>
    </location>
</feature>
<keyword evidence="1" id="KW-0472">Membrane</keyword>